<reference evidence="1" key="2">
    <citation type="submission" date="2018-05" db="EMBL/GenBank/DDBJ databases">
        <title>OmerRS3 (Oryza meridionalis Reference Sequence Version 3).</title>
        <authorList>
            <person name="Zhang J."/>
            <person name="Kudrna D."/>
            <person name="Lee S."/>
            <person name="Talag J."/>
            <person name="Welchert J."/>
            <person name="Wing R.A."/>
        </authorList>
    </citation>
    <scope>NUCLEOTIDE SEQUENCE [LARGE SCALE GENOMIC DNA]</scope>
    <source>
        <strain evidence="1">cv. OR44</strain>
    </source>
</reference>
<organism evidence="1">
    <name type="scientific">Oryza meridionalis</name>
    <dbReference type="NCBI Taxonomy" id="40149"/>
    <lineage>
        <taxon>Eukaryota</taxon>
        <taxon>Viridiplantae</taxon>
        <taxon>Streptophyta</taxon>
        <taxon>Embryophyta</taxon>
        <taxon>Tracheophyta</taxon>
        <taxon>Spermatophyta</taxon>
        <taxon>Magnoliopsida</taxon>
        <taxon>Liliopsida</taxon>
        <taxon>Poales</taxon>
        <taxon>Poaceae</taxon>
        <taxon>BOP clade</taxon>
        <taxon>Oryzoideae</taxon>
        <taxon>Oryzeae</taxon>
        <taxon>Oryzinae</taxon>
        <taxon>Oryza</taxon>
    </lineage>
</organism>
<keyword evidence="2" id="KW-1185">Reference proteome</keyword>
<dbReference type="HOGENOM" id="CLU_2675254_0_0_1"/>
<protein>
    <submittedName>
        <fullName evidence="1">Uncharacterized protein</fullName>
    </submittedName>
</protein>
<sequence>MTMISARFCEAHQMLIISEQNAALQVWTLDNATEEIRSDFGGTGFGGRESDDPECSFHNELDLNIQYNNVSMTDI</sequence>
<proteinExistence type="predicted"/>
<name>A0A0E0E660_9ORYZ</name>
<dbReference type="Proteomes" id="UP000008021">
    <property type="component" value="Chromosome 6"/>
</dbReference>
<evidence type="ECO:0000313" key="1">
    <source>
        <dbReference type="EnsemblPlants" id="OMERI06G26990.3"/>
    </source>
</evidence>
<evidence type="ECO:0000313" key="2">
    <source>
        <dbReference type="Proteomes" id="UP000008021"/>
    </source>
</evidence>
<reference evidence="1" key="1">
    <citation type="submission" date="2015-04" db="UniProtKB">
        <authorList>
            <consortium name="EnsemblPlants"/>
        </authorList>
    </citation>
    <scope>IDENTIFICATION</scope>
</reference>
<dbReference type="AlphaFoldDB" id="A0A0E0E660"/>
<accession>A0A0E0E660</accession>
<dbReference type="EnsemblPlants" id="OMERI06G26990.3">
    <property type="protein sequence ID" value="OMERI06G26990.3"/>
    <property type="gene ID" value="OMERI06G26990"/>
</dbReference>
<dbReference type="Gramene" id="OMERI06G26990.3">
    <property type="protein sequence ID" value="OMERI06G26990.3"/>
    <property type="gene ID" value="OMERI06G26990"/>
</dbReference>